<accession>A0ABR2YHG8</accession>
<keyword evidence="5" id="KW-0687">Ribonucleoprotein</keyword>
<keyword evidence="4" id="KW-0496">Mitochondrion</keyword>
<evidence type="ECO:0000313" key="8">
    <source>
        <dbReference type="Proteomes" id="UP001491310"/>
    </source>
</evidence>
<evidence type="ECO:0000256" key="6">
    <source>
        <dbReference type="ARBA" id="ARBA00035289"/>
    </source>
</evidence>
<proteinExistence type="inferred from homology"/>
<dbReference type="Pfam" id="PF06984">
    <property type="entry name" value="MRP-L47"/>
    <property type="match status" value="1"/>
</dbReference>
<keyword evidence="3" id="KW-0689">Ribosomal protein</keyword>
<comment type="similarity">
    <text evidence="2">Belongs to the universal ribosomal protein uL29 family.</text>
</comment>
<dbReference type="Proteomes" id="UP001491310">
    <property type="component" value="Unassembled WGS sequence"/>
</dbReference>
<evidence type="ECO:0000313" key="7">
    <source>
        <dbReference type="EMBL" id="KAK9905609.1"/>
    </source>
</evidence>
<dbReference type="InterPro" id="IPR010729">
    <property type="entry name" value="Ribosomal_uL29_mit"/>
</dbReference>
<evidence type="ECO:0000256" key="2">
    <source>
        <dbReference type="ARBA" id="ARBA00009254"/>
    </source>
</evidence>
<sequence>MTGRYSILRIDRHRQLAERDRKSAFQRLLHCYFLLRLQVPDNQHLLHDVLTRACPTGLEEFFDTPVKEGEKVTSGRAWEASDLRLKSWDDLHKLWYVLLKERNMLKSEKDSYRAKGLVMPNGRRQTKVRKSMCRIKYVMYERARAETDPAKSEQLKRFVNNL</sequence>
<dbReference type="Gene3D" id="6.10.330.20">
    <property type="match status" value="1"/>
</dbReference>
<gene>
    <name evidence="7" type="ORF">WJX75_002937</name>
</gene>
<keyword evidence="8" id="KW-1185">Reference proteome</keyword>
<evidence type="ECO:0000256" key="4">
    <source>
        <dbReference type="ARBA" id="ARBA00023128"/>
    </source>
</evidence>
<dbReference type="PANTHER" id="PTHR21183:SF18">
    <property type="entry name" value="LARGE RIBOSOMAL SUBUNIT PROTEIN UL29M"/>
    <property type="match status" value="1"/>
</dbReference>
<comment type="subcellular location">
    <subcellularLocation>
        <location evidence="1">Mitochondrion</location>
    </subcellularLocation>
</comment>
<comment type="caution">
    <text evidence="7">The sequence shown here is derived from an EMBL/GenBank/DDBJ whole genome shotgun (WGS) entry which is preliminary data.</text>
</comment>
<protein>
    <recommendedName>
        <fullName evidence="6">Large ribosomal subunit protein uL29m</fullName>
    </recommendedName>
</protein>
<dbReference type="SUPFAM" id="SSF46561">
    <property type="entry name" value="Ribosomal protein L29 (L29p)"/>
    <property type="match status" value="1"/>
</dbReference>
<dbReference type="InterPro" id="IPR036049">
    <property type="entry name" value="Ribosomal_uL29_sf"/>
</dbReference>
<evidence type="ECO:0000256" key="1">
    <source>
        <dbReference type="ARBA" id="ARBA00004173"/>
    </source>
</evidence>
<evidence type="ECO:0000256" key="5">
    <source>
        <dbReference type="ARBA" id="ARBA00023274"/>
    </source>
</evidence>
<dbReference type="InterPro" id="IPR038340">
    <property type="entry name" value="MRP-L47_sf"/>
</dbReference>
<dbReference type="PANTHER" id="PTHR21183">
    <property type="entry name" value="RIBOSOMAL PROTEIN L47, MITOCHONDRIAL-RELATED"/>
    <property type="match status" value="1"/>
</dbReference>
<dbReference type="EMBL" id="JALJOT010000011">
    <property type="protein sequence ID" value="KAK9905609.1"/>
    <property type="molecule type" value="Genomic_DNA"/>
</dbReference>
<evidence type="ECO:0000256" key="3">
    <source>
        <dbReference type="ARBA" id="ARBA00022980"/>
    </source>
</evidence>
<name>A0ABR2YHG8_9CHLO</name>
<organism evidence="7 8">
    <name type="scientific">Coccomyxa subellipsoidea</name>
    <dbReference type="NCBI Taxonomy" id="248742"/>
    <lineage>
        <taxon>Eukaryota</taxon>
        <taxon>Viridiplantae</taxon>
        <taxon>Chlorophyta</taxon>
        <taxon>core chlorophytes</taxon>
        <taxon>Trebouxiophyceae</taxon>
        <taxon>Trebouxiophyceae incertae sedis</taxon>
        <taxon>Coccomyxaceae</taxon>
        <taxon>Coccomyxa</taxon>
    </lineage>
</organism>
<reference evidence="7 8" key="1">
    <citation type="journal article" date="2024" name="Nat. Commun.">
        <title>Phylogenomics reveals the evolutionary origins of lichenization in chlorophyte algae.</title>
        <authorList>
            <person name="Puginier C."/>
            <person name="Libourel C."/>
            <person name="Otte J."/>
            <person name="Skaloud P."/>
            <person name="Haon M."/>
            <person name="Grisel S."/>
            <person name="Petersen M."/>
            <person name="Berrin J.G."/>
            <person name="Delaux P.M."/>
            <person name="Dal Grande F."/>
            <person name="Keller J."/>
        </authorList>
    </citation>
    <scope>NUCLEOTIDE SEQUENCE [LARGE SCALE GENOMIC DNA]</scope>
    <source>
        <strain evidence="7 8">SAG 216-7</strain>
    </source>
</reference>